<dbReference type="SUPFAM" id="SSF47413">
    <property type="entry name" value="lambda repressor-like DNA-binding domains"/>
    <property type="match status" value="1"/>
</dbReference>
<keyword evidence="1" id="KW-0238">DNA-binding</keyword>
<dbReference type="CDD" id="cd00093">
    <property type="entry name" value="HTH_XRE"/>
    <property type="match status" value="1"/>
</dbReference>
<dbReference type="PANTHER" id="PTHR46558">
    <property type="entry name" value="TRACRIPTIONAL REGULATORY PROTEIN-RELATED-RELATED"/>
    <property type="match status" value="1"/>
</dbReference>
<dbReference type="Gene3D" id="1.10.260.40">
    <property type="entry name" value="lambda repressor-like DNA-binding domains"/>
    <property type="match status" value="1"/>
</dbReference>
<evidence type="ECO:0000313" key="3">
    <source>
        <dbReference type="EMBL" id="MBT1689422.1"/>
    </source>
</evidence>
<dbReference type="SMART" id="SM00530">
    <property type="entry name" value="HTH_XRE"/>
    <property type="match status" value="1"/>
</dbReference>
<keyword evidence="4" id="KW-1185">Reference proteome</keyword>
<dbReference type="Pfam" id="PF01381">
    <property type="entry name" value="HTH_3"/>
    <property type="match status" value="1"/>
</dbReference>
<dbReference type="Proteomes" id="UP001319180">
    <property type="component" value="Unassembled WGS sequence"/>
</dbReference>
<dbReference type="GO" id="GO:0003677">
    <property type="term" value="F:DNA binding"/>
    <property type="evidence" value="ECO:0007669"/>
    <property type="project" value="UniProtKB-KW"/>
</dbReference>
<dbReference type="PANTHER" id="PTHR46558:SF3">
    <property type="entry name" value="TRANSCRIPTIONAL REGULATOR"/>
    <property type="match status" value="1"/>
</dbReference>
<dbReference type="EMBL" id="JAHESC010000041">
    <property type="protein sequence ID" value="MBT1689422.1"/>
    <property type="molecule type" value="Genomic_DNA"/>
</dbReference>
<dbReference type="RefSeq" id="WP_254092645.1">
    <property type="nucleotide sequence ID" value="NZ_JAHESC010000041.1"/>
</dbReference>
<dbReference type="InterPro" id="IPR010982">
    <property type="entry name" value="Lambda_DNA-bd_dom_sf"/>
</dbReference>
<proteinExistence type="predicted"/>
<dbReference type="InterPro" id="IPR001387">
    <property type="entry name" value="Cro/C1-type_HTH"/>
</dbReference>
<dbReference type="PROSITE" id="PS50943">
    <property type="entry name" value="HTH_CROC1"/>
    <property type="match status" value="1"/>
</dbReference>
<organism evidence="3 4">
    <name type="scientific">Dawidia soli</name>
    <dbReference type="NCBI Taxonomy" id="2782352"/>
    <lineage>
        <taxon>Bacteria</taxon>
        <taxon>Pseudomonadati</taxon>
        <taxon>Bacteroidota</taxon>
        <taxon>Cytophagia</taxon>
        <taxon>Cytophagales</taxon>
        <taxon>Chryseotaleaceae</taxon>
        <taxon>Dawidia</taxon>
    </lineage>
</organism>
<name>A0AAP2GFE8_9BACT</name>
<evidence type="ECO:0000256" key="1">
    <source>
        <dbReference type="ARBA" id="ARBA00023125"/>
    </source>
</evidence>
<feature type="domain" description="HTH cro/C1-type" evidence="2">
    <location>
        <begin position="16"/>
        <end position="70"/>
    </location>
</feature>
<protein>
    <submittedName>
        <fullName evidence="3">Helix-turn-helix transcriptional regulator</fullName>
    </submittedName>
</protein>
<comment type="caution">
    <text evidence="3">The sequence shown here is derived from an EMBL/GenBank/DDBJ whole genome shotgun (WGS) entry which is preliminary data.</text>
</comment>
<sequence>MTTKEKEFELAFGRNIRSLREEKNWSQEDLAYLVGSEGNQISRVEIGKHSPTLRTILAISKALGKQPRDLFNIGVSLDLNVGSTPKGKRRPKTKEVLFKLMETDFFEIPRSVDAVSHQCKKVFQIELLKPAISAILKDLVDRKKLIRNKDISSRGFLYKKRGK</sequence>
<evidence type="ECO:0000259" key="2">
    <source>
        <dbReference type="PROSITE" id="PS50943"/>
    </source>
</evidence>
<evidence type="ECO:0000313" key="4">
    <source>
        <dbReference type="Proteomes" id="UP001319180"/>
    </source>
</evidence>
<gene>
    <name evidence="3" type="ORF">KK078_22850</name>
</gene>
<reference evidence="3 4" key="1">
    <citation type="submission" date="2021-05" db="EMBL/GenBank/DDBJ databases">
        <title>A Polyphasic approach of four new species of the genus Ohtaekwangia: Ohtaekwangia histidinii sp. nov., Ohtaekwangia cretensis sp. nov., Ohtaekwangia indiensis sp. nov., Ohtaekwangia reichenbachii sp. nov. from diverse environment.</title>
        <authorList>
            <person name="Octaviana S."/>
        </authorList>
    </citation>
    <scope>NUCLEOTIDE SEQUENCE [LARGE SCALE GENOMIC DNA]</scope>
    <source>
        <strain evidence="3 4">PWU37</strain>
    </source>
</reference>
<accession>A0AAP2GFE8</accession>
<dbReference type="AlphaFoldDB" id="A0AAP2GFE8"/>